<accession>A0ABY1MMX1</accession>
<dbReference type="CDD" id="cd00560">
    <property type="entry name" value="PanC"/>
    <property type="match status" value="1"/>
</dbReference>
<dbReference type="PANTHER" id="PTHR21299">
    <property type="entry name" value="CYTIDYLATE KINASE/PANTOATE-BETA-ALANINE LIGASE"/>
    <property type="match status" value="1"/>
</dbReference>
<evidence type="ECO:0000256" key="6">
    <source>
        <dbReference type="ARBA" id="ARBA00022840"/>
    </source>
</evidence>
<comment type="similarity">
    <text evidence="2 8">Belongs to the pantothenate synthetase family.</text>
</comment>
<keyword evidence="4 8" id="KW-0566">Pantothenate biosynthesis</keyword>
<feature type="binding site" evidence="8">
    <location>
        <position position="75"/>
    </location>
    <ligand>
        <name>beta-alanine</name>
        <dbReference type="ChEBI" id="CHEBI:57966"/>
    </ligand>
</feature>
<protein>
    <recommendedName>
        <fullName evidence="8">Pantothenate synthetase</fullName>
        <shortName evidence="8">PS</shortName>
        <ecNumber evidence="8">6.3.2.1</ecNumber>
    </recommendedName>
    <alternativeName>
        <fullName evidence="8">Pantoate--beta-alanine ligase</fullName>
    </alternativeName>
    <alternativeName>
        <fullName evidence="8">Pantoate-activating enzyme</fullName>
    </alternativeName>
</protein>
<keyword evidence="10" id="KW-1185">Reference proteome</keyword>
<evidence type="ECO:0000256" key="7">
    <source>
        <dbReference type="ARBA" id="ARBA00048258"/>
    </source>
</evidence>
<feature type="active site" description="Proton donor" evidence="8">
    <location>
        <position position="51"/>
    </location>
</feature>
<comment type="caution">
    <text evidence="8">Lacks conserved residue(s) required for the propagation of feature annotation.</text>
</comment>
<dbReference type="EC" id="6.3.2.1" evidence="8"/>
<dbReference type="PANTHER" id="PTHR21299:SF1">
    <property type="entry name" value="PANTOATE--BETA-ALANINE LIGASE"/>
    <property type="match status" value="1"/>
</dbReference>
<evidence type="ECO:0000256" key="8">
    <source>
        <dbReference type="HAMAP-Rule" id="MF_00158"/>
    </source>
</evidence>
<dbReference type="Gene3D" id="3.30.1300.10">
    <property type="entry name" value="Pantoate-beta-alanine ligase, C-terminal domain"/>
    <property type="match status" value="1"/>
</dbReference>
<dbReference type="Proteomes" id="UP000193925">
    <property type="component" value="Chromosome AFERRI"/>
</dbReference>
<comment type="catalytic activity">
    <reaction evidence="7 8">
        <text>(R)-pantoate + beta-alanine + ATP = (R)-pantothenate + AMP + diphosphate + H(+)</text>
        <dbReference type="Rhea" id="RHEA:10912"/>
        <dbReference type="ChEBI" id="CHEBI:15378"/>
        <dbReference type="ChEBI" id="CHEBI:15980"/>
        <dbReference type="ChEBI" id="CHEBI:29032"/>
        <dbReference type="ChEBI" id="CHEBI:30616"/>
        <dbReference type="ChEBI" id="CHEBI:33019"/>
        <dbReference type="ChEBI" id="CHEBI:57966"/>
        <dbReference type="ChEBI" id="CHEBI:456215"/>
        <dbReference type="EC" id="6.3.2.1"/>
    </reaction>
</comment>
<dbReference type="GO" id="GO:0004592">
    <property type="term" value="F:pantoate-beta-alanine ligase activity"/>
    <property type="evidence" value="ECO:0007669"/>
    <property type="project" value="UniProtKB-EC"/>
</dbReference>
<dbReference type="Gene3D" id="3.40.50.620">
    <property type="entry name" value="HUPs"/>
    <property type="match status" value="1"/>
</dbReference>
<proteinExistence type="inferred from homology"/>
<keyword evidence="8" id="KW-0963">Cytoplasm</keyword>
<dbReference type="InterPro" id="IPR042176">
    <property type="entry name" value="Pantoate_ligase_C"/>
</dbReference>
<comment type="miscellaneous">
    <text evidence="8">The reaction proceeds by a bi uni uni bi ping pong mechanism.</text>
</comment>
<comment type="function">
    <text evidence="8">Catalyzes the condensation of pantoate with beta-alanine in an ATP-dependent reaction via a pantoyl-adenylate intermediate.</text>
</comment>
<sequence length="296" mass="32886">MCETWATMSFRRVVSADMAIFKDIASLRQWRQSLRGTLALVPTMGNLHDGHLALVKLAATRAEQVLVSIYVNPLQFGPREDFVNYPRTLDRDLQRLQEAGCQTVFTPDDGLMYPRGRQDISVVMPPHSLSKVLCGASRPGHFVGVCTVLSKLLHMASPEILILGEKDYQQLRIVQQIVADLNLNVQVLPGPLQRETDGLAYSSRNTFLSLAERQVAPLLAETLFDLARRSTSGIEVPDLAAAGRERLEQAGFLLDYLELRDGQSLRALTAPQPDARWFAAAWLGQTRLIDNVIIPG</sequence>
<evidence type="ECO:0000256" key="5">
    <source>
        <dbReference type="ARBA" id="ARBA00022741"/>
    </source>
</evidence>
<evidence type="ECO:0000256" key="3">
    <source>
        <dbReference type="ARBA" id="ARBA00022598"/>
    </source>
</evidence>
<feature type="binding site" evidence="8">
    <location>
        <begin position="44"/>
        <end position="51"/>
    </location>
    <ligand>
        <name>ATP</name>
        <dbReference type="ChEBI" id="CHEBI:30616"/>
    </ligand>
</feature>
<evidence type="ECO:0000313" key="10">
    <source>
        <dbReference type="Proteomes" id="UP000193925"/>
    </source>
</evidence>
<evidence type="ECO:0000313" key="9">
    <source>
        <dbReference type="EMBL" id="SMH65102.1"/>
    </source>
</evidence>
<dbReference type="InterPro" id="IPR003721">
    <property type="entry name" value="Pantoate_ligase"/>
</dbReference>
<dbReference type="HAMAP" id="MF_00158">
    <property type="entry name" value="PanC"/>
    <property type="match status" value="1"/>
</dbReference>
<comment type="subcellular location">
    <subcellularLocation>
        <location evidence="8">Cytoplasm</location>
    </subcellularLocation>
</comment>
<keyword evidence="5 8" id="KW-0547">Nucleotide-binding</keyword>
<feature type="binding site" evidence="8">
    <location>
        <begin position="164"/>
        <end position="167"/>
    </location>
    <ligand>
        <name>ATP</name>
        <dbReference type="ChEBI" id="CHEBI:30616"/>
    </ligand>
</feature>
<name>A0ABY1MMX1_9PROT</name>
<dbReference type="InterPro" id="IPR014729">
    <property type="entry name" value="Rossmann-like_a/b/a_fold"/>
</dbReference>
<feature type="binding site" evidence="8">
    <location>
        <position position="170"/>
    </location>
    <ligand>
        <name>(R)-pantoate</name>
        <dbReference type="ChEBI" id="CHEBI:15980"/>
    </ligand>
</feature>
<evidence type="ECO:0000256" key="2">
    <source>
        <dbReference type="ARBA" id="ARBA00009256"/>
    </source>
</evidence>
<evidence type="ECO:0000256" key="1">
    <source>
        <dbReference type="ARBA" id="ARBA00004990"/>
    </source>
</evidence>
<reference evidence="9 10" key="1">
    <citation type="submission" date="2017-03" db="EMBL/GenBank/DDBJ databases">
        <authorList>
            <person name="Regsiter A."/>
            <person name="William W."/>
        </authorList>
    </citation>
    <scope>NUCLEOTIDE SEQUENCE [LARGE SCALE GENOMIC DNA]</scope>
    <source>
        <strain evidence="9">PRJEB5721</strain>
    </source>
</reference>
<organism evidence="9 10">
    <name type="scientific">Acidithiobacillus ferrivorans</name>
    <dbReference type="NCBI Taxonomy" id="160808"/>
    <lineage>
        <taxon>Bacteria</taxon>
        <taxon>Pseudomonadati</taxon>
        <taxon>Pseudomonadota</taxon>
        <taxon>Acidithiobacillia</taxon>
        <taxon>Acidithiobacillales</taxon>
        <taxon>Acidithiobacillaceae</taxon>
        <taxon>Acidithiobacillus</taxon>
    </lineage>
</organism>
<gene>
    <name evidence="8 9" type="primary">panC</name>
    <name evidence="9" type="ORF">AFERRI_11137</name>
</gene>
<feature type="binding site" evidence="8">
    <location>
        <begin position="201"/>
        <end position="204"/>
    </location>
    <ligand>
        <name>ATP</name>
        <dbReference type="ChEBI" id="CHEBI:30616"/>
    </ligand>
</feature>
<keyword evidence="3 8" id="KW-0436">Ligase</keyword>
<dbReference type="SUPFAM" id="SSF52374">
    <property type="entry name" value="Nucleotidylyl transferase"/>
    <property type="match status" value="1"/>
</dbReference>
<dbReference type="Pfam" id="PF02569">
    <property type="entry name" value="Pantoate_ligase"/>
    <property type="match status" value="1"/>
</dbReference>
<dbReference type="EMBL" id="LT841305">
    <property type="protein sequence ID" value="SMH65102.1"/>
    <property type="molecule type" value="Genomic_DNA"/>
</dbReference>
<feature type="binding site" evidence="8">
    <location>
        <position position="75"/>
    </location>
    <ligand>
        <name>(R)-pantoate</name>
        <dbReference type="ChEBI" id="CHEBI:15980"/>
    </ligand>
</feature>
<dbReference type="NCBIfam" id="TIGR00018">
    <property type="entry name" value="panC"/>
    <property type="match status" value="1"/>
</dbReference>
<keyword evidence="6 8" id="KW-0067">ATP-binding</keyword>
<evidence type="ECO:0000256" key="4">
    <source>
        <dbReference type="ARBA" id="ARBA00022655"/>
    </source>
</evidence>
<comment type="pathway">
    <text evidence="1 8">Cofactor biosynthesis; (R)-pantothenate biosynthesis; (R)-pantothenate from (R)-pantoate and beta-alanine: step 1/1.</text>
</comment>
<comment type="subunit">
    <text evidence="8">Homodimer.</text>
</comment>